<sequence>MPTFPPMGRCVSAWAVTLVVVLRVLPASAEPLELHQRMVPPTELPDRPAFEELLWYFADPGRALQGGFTVPSLSLAVRARAWAFVPPGTREQREARDAFSLATQDVTLSEIPAGGRLASFLELGPEGERFRVRDLGHWLSGPQSPIQAAVRPWLERLPGQETTAVIAAGVAGLGLAYQFGTAHAQSLGLTPEVRGTLLQGRLHASVRLQTEPHFKNARADVGARLLLPESLRLPQIGGRLEQLEVGGSAARGPEGLLLDSRWATLRGRLSWLELALGVHSNSADPYIWTDLETCVRRERFDLRAVFSRQWMTMRTYTTATATLRTGPVLSGLFLGMQGTLRRTFGLVSMGSF</sequence>
<dbReference type="RefSeq" id="WP_395804155.1">
    <property type="nucleotide sequence ID" value="NZ_CP043494.1"/>
</dbReference>
<proteinExistence type="predicted"/>
<name>A0ABY9WWW3_9BACT</name>
<keyword evidence="2" id="KW-1185">Reference proteome</keyword>
<accession>A0ABY9WWW3</accession>
<protein>
    <submittedName>
        <fullName evidence="1">Uncharacterized protein</fullName>
    </submittedName>
</protein>
<dbReference type="Proteomes" id="UP001611383">
    <property type="component" value="Chromosome"/>
</dbReference>
<gene>
    <name evidence="1" type="ORF">F0U60_28425</name>
</gene>
<dbReference type="EMBL" id="CP043494">
    <property type="protein sequence ID" value="WNG47612.1"/>
    <property type="molecule type" value="Genomic_DNA"/>
</dbReference>
<organism evidence="1 2">
    <name type="scientific">Archangium minus</name>
    <dbReference type="NCBI Taxonomy" id="83450"/>
    <lineage>
        <taxon>Bacteria</taxon>
        <taxon>Pseudomonadati</taxon>
        <taxon>Myxococcota</taxon>
        <taxon>Myxococcia</taxon>
        <taxon>Myxococcales</taxon>
        <taxon>Cystobacterineae</taxon>
        <taxon>Archangiaceae</taxon>
        <taxon>Archangium</taxon>
    </lineage>
</organism>
<evidence type="ECO:0000313" key="1">
    <source>
        <dbReference type="EMBL" id="WNG47612.1"/>
    </source>
</evidence>
<reference evidence="1 2" key="1">
    <citation type="submission" date="2019-08" db="EMBL/GenBank/DDBJ databases">
        <title>Archangium and Cystobacter genomes.</title>
        <authorList>
            <person name="Chen I.-C.K."/>
            <person name="Wielgoss S."/>
        </authorList>
    </citation>
    <scope>NUCLEOTIDE SEQUENCE [LARGE SCALE GENOMIC DNA]</scope>
    <source>
        <strain evidence="1 2">Cbm 6</strain>
    </source>
</reference>
<evidence type="ECO:0000313" key="2">
    <source>
        <dbReference type="Proteomes" id="UP001611383"/>
    </source>
</evidence>